<dbReference type="Pfam" id="PF00903">
    <property type="entry name" value="Glyoxalase"/>
    <property type="match status" value="1"/>
</dbReference>
<dbReference type="AlphaFoldDB" id="A0A4R3VC27"/>
<sequence>MQPDCLILYVHSPAESVLFYRSLLGREPVEQSPNFAMFMLNDKTMLGLWAAHDVQPAGPHRGGGAEIGITVGSDAEVNAAVAAWKASGWPVLQAPTAMDFGFTAVTADPDGHRVRVFRPTQG</sequence>
<evidence type="ECO:0000259" key="1">
    <source>
        <dbReference type="PROSITE" id="PS51819"/>
    </source>
</evidence>
<name>A0A4R3VC27_ROSSA</name>
<dbReference type="PIRSF" id="PIRSF039020">
    <property type="entry name" value="EhpR"/>
    <property type="match status" value="1"/>
</dbReference>
<reference evidence="2 3" key="1">
    <citation type="submission" date="2019-03" db="EMBL/GenBank/DDBJ databases">
        <title>Genomic Encyclopedia of Type Strains, Phase IV (KMG-IV): sequencing the most valuable type-strain genomes for metagenomic binning, comparative biology and taxonomic classification.</title>
        <authorList>
            <person name="Goeker M."/>
        </authorList>
    </citation>
    <scope>NUCLEOTIDE SEQUENCE [LARGE SCALE GENOMIC DNA]</scope>
    <source>
        <strain evidence="2 3">DSM 654</strain>
    </source>
</reference>
<dbReference type="OrthoDB" id="9806945at2"/>
<accession>A0A4R3VC27</accession>
<protein>
    <submittedName>
        <fullName evidence="2">Catechol 2,3-dioxygenase-like lactoylglutathione lyase family enzyme</fullName>
    </submittedName>
</protein>
<keyword evidence="3" id="KW-1185">Reference proteome</keyword>
<dbReference type="InterPro" id="IPR004360">
    <property type="entry name" value="Glyas_Fos-R_dOase_dom"/>
</dbReference>
<dbReference type="PROSITE" id="PS51819">
    <property type="entry name" value="VOC"/>
    <property type="match status" value="1"/>
</dbReference>
<keyword evidence="2" id="KW-0223">Dioxygenase</keyword>
<gene>
    <name evidence="2" type="ORF">EV671_1006108</name>
</gene>
<dbReference type="InterPro" id="IPR037523">
    <property type="entry name" value="VOC_core"/>
</dbReference>
<dbReference type="InterPro" id="IPR029068">
    <property type="entry name" value="Glyas_Bleomycin-R_OHBP_Dase"/>
</dbReference>
<comment type="caution">
    <text evidence="2">The sequence shown here is derived from an EMBL/GenBank/DDBJ whole genome shotgun (WGS) entry which is preliminary data.</text>
</comment>
<evidence type="ECO:0000313" key="3">
    <source>
        <dbReference type="Proteomes" id="UP000295110"/>
    </source>
</evidence>
<dbReference type="Proteomes" id="UP000295110">
    <property type="component" value="Unassembled WGS sequence"/>
</dbReference>
<dbReference type="InterPro" id="IPR026275">
    <property type="entry name" value="Glyoxalase/dOase/EhpR"/>
</dbReference>
<feature type="domain" description="VOC" evidence="1">
    <location>
        <begin position="2"/>
        <end position="119"/>
    </location>
</feature>
<evidence type="ECO:0000313" key="2">
    <source>
        <dbReference type="EMBL" id="TCV01182.1"/>
    </source>
</evidence>
<dbReference type="GO" id="GO:0051213">
    <property type="term" value="F:dioxygenase activity"/>
    <property type="evidence" value="ECO:0007669"/>
    <property type="project" value="UniProtKB-KW"/>
</dbReference>
<proteinExistence type="predicted"/>
<organism evidence="2 3">
    <name type="scientific">Roseateles saccharophilus</name>
    <name type="common">Pseudomonas saccharophila</name>
    <dbReference type="NCBI Taxonomy" id="304"/>
    <lineage>
        <taxon>Bacteria</taxon>
        <taxon>Pseudomonadati</taxon>
        <taxon>Pseudomonadota</taxon>
        <taxon>Betaproteobacteria</taxon>
        <taxon>Burkholderiales</taxon>
        <taxon>Sphaerotilaceae</taxon>
        <taxon>Roseateles</taxon>
    </lineage>
</organism>
<dbReference type="Gene3D" id="3.30.720.120">
    <property type="match status" value="1"/>
</dbReference>
<dbReference type="EMBL" id="SMBU01000006">
    <property type="protein sequence ID" value="TCV01182.1"/>
    <property type="molecule type" value="Genomic_DNA"/>
</dbReference>
<keyword evidence="2" id="KW-0456">Lyase</keyword>
<dbReference type="RefSeq" id="WP_132570633.1">
    <property type="nucleotide sequence ID" value="NZ_CBCSGL010000003.1"/>
</dbReference>
<dbReference type="GO" id="GO:0016829">
    <property type="term" value="F:lyase activity"/>
    <property type="evidence" value="ECO:0007669"/>
    <property type="project" value="UniProtKB-KW"/>
</dbReference>
<dbReference type="SUPFAM" id="SSF54593">
    <property type="entry name" value="Glyoxalase/Bleomycin resistance protein/Dihydroxybiphenyl dioxygenase"/>
    <property type="match status" value="1"/>
</dbReference>
<dbReference type="Gene3D" id="3.30.720.110">
    <property type="match status" value="1"/>
</dbReference>
<keyword evidence="2" id="KW-0560">Oxidoreductase</keyword>